<sequence length="173" mass="19373">MTVAARSGPVPCTHGPPYRLPPGSERTHRQQRPPECRRFCSPRRPRPSDRRSDNGNWSTPGGGHDPGESLSRTAIRETAEETGVNIRLTGIVGIFTDPTHLIRYTSNDEVRQEFSVIYRAAPIDGEPTTSSESTSVEWVPVERIPTLTMDPSQRKRIDWALTNAEPHIDPEPR</sequence>
<dbReference type="Gene3D" id="3.90.79.10">
    <property type="entry name" value="Nucleoside Triphosphate Pyrophosphohydrolase"/>
    <property type="match status" value="1"/>
</dbReference>
<dbReference type="SUPFAM" id="SSF55811">
    <property type="entry name" value="Nudix"/>
    <property type="match status" value="1"/>
</dbReference>
<dbReference type="RefSeq" id="WP_197707896.1">
    <property type="nucleotide sequence ID" value="NZ_AP017900.1"/>
</dbReference>
<evidence type="ECO:0000256" key="2">
    <source>
        <dbReference type="ARBA" id="ARBA00005582"/>
    </source>
</evidence>
<dbReference type="PRINTS" id="PR00502">
    <property type="entry name" value="NUDIXFAMILY"/>
</dbReference>
<comment type="caution">
    <text evidence="7">The sequence shown here is derived from an EMBL/GenBank/DDBJ whole genome shotgun (WGS) entry which is preliminary data.</text>
</comment>
<feature type="region of interest" description="Disordered" evidence="5">
    <location>
        <begin position="1"/>
        <end position="78"/>
    </location>
</feature>
<keyword evidence="3 4" id="KW-0378">Hydrolase</keyword>
<dbReference type="PROSITE" id="PS00893">
    <property type="entry name" value="NUDIX_BOX"/>
    <property type="match status" value="1"/>
</dbReference>
<dbReference type="GeneID" id="93373268"/>
<comment type="similarity">
    <text evidence="2 4">Belongs to the Nudix hydrolase family.</text>
</comment>
<evidence type="ECO:0000256" key="5">
    <source>
        <dbReference type="SAM" id="MobiDB-lite"/>
    </source>
</evidence>
<evidence type="ECO:0000256" key="1">
    <source>
        <dbReference type="ARBA" id="ARBA00001946"/>
    </source>
</evidence>
<dbReference type="EMBL" id="BBYQ01000192">
    <property type="protein sequence ID" value="GAP32921.1"/>
    <property type="molecule type" value="Genomic_DNA"/>
</dbReference>
<evidence type="ECO:0000313" key="8">
    <source>
        <dbReference type="Proteomes" id="UP000037179"/>
    </source>
</evidence>
<evidence type="ECO:0000313" key="7">
    <source>
        <dbReference type="EMBL" id="GAP32921.1"/>
    </source>
</evidence>
<dbReference type="PROSITE" id="PS51462">
    <property type="entry name" value="NUDIX"/>
    <property type="match status" value="1"/>
</dbReference>
<protein>
    <submittedName>
        <fullName evidence="7">NUDIX hydrolase</fullName>
    </submittedName>
</protein>
<name>A0ABC9Z675_9NOCA</name>
<feature type="compositionally biased region" description="Basic and acidic residues" evidence="5">
    <location>
        <begin position="25"/>
        <end position="38"/>
    </location>
</feature>
<reference evidence="7 8" key="2">
    <citation type="journal article" date="2016" name="Genome Announc.">
        <title>Draft Genome Sequence of Erythromycin- and Oxytetracycline-Sensitive Nocardia seriolae Strain U-1 (NBRC 110359).</title>
        <authorList>
            <person name="Imajoh M."/>
            <person name="Sukeda M."/>
            <person name="Shimizu M."/>
            <person name="Yamane J."/>
            <person name="Ohnishi K."/>
            <person name="Oshima S."/>
        </authorList>
    </citation>
    <scope>NUCLEOTIDE SEQUENCE [LARGE SCALE GENOMIC DNA]</scope>
    <source>
        <strain evidence="7 8">U-1</strain>
    </source>
</reference>
<feature type="domain" description="Nudix hydrolase" evidence="6">
    <location>
        <begin position="17"/>
        <end position="161"/>
    </location>
</feature>
<reference evidence="8" key="1">
    <citation type="submission" date="2015-07" db="EMBL/GenBank/DDBJ databases">
        <title>Nocardia seriolae U-1 whole genome shotgun sequence.</title>
        <authorList>
            <person name="Imajoh M."/>
            <person name="Fukumoto Y."/>
            <person name="Sukeda M."/>
            <person name="Yamane J."/>
            <person name="Yamasaki K."/>
            <person name="Shimizu M."/>
            <person name="Ohnishi K."/>
            <person name="Oshima S."/>
        </authorList>
    </citation>
    <scope>NUCLEOTIDE SEQUENCE [LARGE SCALE GENOMIC DNA]</scope>
    <source>
        <strain evidence="8">U-1</strain>
    </source>
</reference>
<dbReference type="InterPro" id="IPR000086">
    <property type="entry name" value="NUDIX_hydrolase_dom"/>
</dbReference>
<dbReference type="AlphaFoldDB" id="A0ABC9Z675"/>
<organism evidence="7 8">
    <name type="scientific">Nocardia seriolae</name>
    <dbReference type="NCBI Taxonomy" id="37332"/>
    <lineage>
        <taxon>Bacteria</taxon>
        <taxon>Bacillati</taxon>
        <taxon>Actinomycetota</taxon>
        <taxon>Actinomycetes</taxon>
        <taxon>Mycobacteriales</taxon>
        <taxon>Nocardiaceae</taxon>
        <taxon>Nocardia</taxon>
    </lineage>
</organism>
<dbReference type="Proteomes" id="UP000037179">
    <property type="component" value="Unassembled WGS sequence"/>
</dbReference>
<proteinExistence type="inferred from homology"/>
<comment type="cofactor">
    <cofactor evidence="1">
        <name>Mg(2+)</name>
        <dbReference type="ChEBI" id="CHEBI:18420"/>
    </cofactor>
</comment>
<dbReference type="Pfam" id="PF00293">
    <property type="entry name" value="NUDIX"/>
    <property type="match status" value="1"/>
</dbReference>
<dbReference type="PANTHER" id="PTHR43046">
    <property type="entry name" value="GDP-MANNOSE MANNOSYL HYDROLASE"/>
    <property type="match status" value="1"/>
</dbReference>
<dbReference type="GO" id="GO:0016787">
    <property type="term" value="F:hydrolase activity"/>
    <property type="evidence" value="ECO:0007669"/>
    <property type="project" value="UniProtKB-KW"/>
</dbReference>
<dbReference type="InterPro" id="IPR015797">
    <property type="entry name" value="NUDIX_hydrolase-like_dom_sf"/>
</dbReference>
<dbReference type="PANTHER" id="PTHR43046:SF16">
    <property type="entry name" value="ADP-RIBOSE PYROPHOSPHATASE YJHB-RELATED"/>
    <property type="match status" value="1"/>
</dbReference>
<gene>
    <name evidence="7" type="ORF">NSK11_contig00192-0003</name>
</gene>
<dbReference type="InterPro" id="IPR020084">
    <property type="entry name" value="NUDIX_hydrolase_CS"/>
</dbReference>
<evidence type="ECO:0000259" key="6">
    <source>
        <dbReference type="PROSITE" id="PS51462"/>
    </source>
</evidence>
<evidence type="ECO:0000256" key="3">
    <source>
        <dbReference type="ARBA" id="ARBA00022801"/>
    </source>
</evidence>
<dbReference type="CDD" id="cd02883">
    <property type="entry name" value="NUDIX_Hydrolase"/>
    <property type="match status" value="1"/>
</dbReference>
<dbReference type="InterPro" id="IPR020476">
    <property type="entry name" value="Nudix_hydrolase"/>
</dbReference>
<evidence type="ECO:0000256" key="4">
    <source>
        <dbReference type="RuleBase" id="RU003476"/>
    </source>
</evidence>
<keyword evidence="8" id="KW-1185">Reference proteome</keyword>
<accession>A0ABC9Z675</accession>